<evidence type="ECO:0000313" key="3">
    <source>
        <dbReference type="Proteomes" id="UP000789405"/>
    </source>
</evidence>
<gene>
    <name evidence="2" type="ORF">DERYTH_LOCUS18552</name>
</gene>
<keyword evidence="3" id="KW-1185">Reference proteome</keyword>
<dbReference type="OrthoDB" id="2440371at2759"/>
<name>A0A9N9NXF2_9GLOM</name>
<protein>
    <submittedName>
        <fullName evidence="2">11030_t:CDS:1</fullName>
    </submittedName>
</protein>
<comment type="caution">
    <text evidence="2">The sequence shown here is derived from an EMBL/GenBank/DDBJ whole genome shotgun (WGS) entry which is preliminary data.</text>
</comment>
<feature type="non-terminal residue" evidence="2">
    <location>
        <position position="534"/>
    </location>
</feature>
<dbReference type="AlphaFoldDB" id="A0A9N9NXF2"/>
<evidence type="ECO:0000256" key="1">
    <source>
        <dbReference type="SAM" id="MobiDB-lite"/>
    </source>
</evidence>
<dbReference type="EMBL" id="CAJVPY010018973">
    <property type="protein sequence ID" value="CAG8769562.1"/>
    <property type="molecule type" value="Genomic_DNA"/>
</dbReference>
<sequence>RVMLLKIVKDVHSYWEGPYTKWKLSTWEDFYADKYPNKTKEESHDSFRCDLDVLISKLKPKTGGHDKALALKGDLLNLKGRRASRHAVSATNEKRSNKKENSINKNDSPKKTKREISTGTSLSSIVTNPLPNLKYLQLRLEKSNSSIKSVERRFPDNISSWDNFNSKVQSWKPESTKNQLSALARLHVLIPIEYKTCWVLRVPSNKKIVDLYLREKDIKAGNIKGSKNASAYDAINQIYGYMCANKLRYGILSTFDQTFFLKRSVKENNGFLQISDAVTNVSTEPTLLKSISYIIFLSSNNQYSKFIDKPIMVTKELSSGTSEEERKDIIAYKYKGRKISTKEPNVLTRKRSHMLQSLNNNVKVGTEAQDKLDEMLKKNTASIVYQENAELTEKIEQAELLINNGAVCLNEYDKSVLKIAISKLSNDNPNICRSVAKDLFYYQCERCKKKNPQGLCSKCPPRVIAPYYPAVVDQHYEEVVLIKNETSWEVNGRNPYLDDVKPCEAKPYTLYVGDEGKGRMCEKHYKEISKYKGL</sequence>
<proteinExistence type="predicted"/>
<accession>A0A9N9NXF2</accession>
<reference evidence="2" key="1">
    <citation type="submission" date="2021-06" db="EMBL/GenBank/DDBJ databases">
        <authorList>
            <person name="Kallberg Y."/>
            <person name="Tangrot J."/>
            <person name="Rosling A."/>
        </authorList>
    </citation>
    <scope>NUCLEOTIDE SEQUENCE</scope>
    <source>
        <strain evidence="2">MA453B</strain>
    </source>
</reference>
<organism evidence="2 3">
    <name type="scientific">Dentiscutata erythropus</name>
    <dbReference type="NCBI Taxonomy" id="1348616"/>
    <lineage>
        <taxon>Eukaryota</taxon>
        <taxon>Fungi</taxon>
        <taxon>Fungi incertae sedis</taxon>
        <taxon>Mucoromycota</taxon>
        <taxon>Glomeromycotina</taxon>
        <taxon>Glomeromycetes</taxon>
        <taxon>Diversisporales</taxon>
        <taxon>Gigasporaceae</taxon>
        <taxon>Dentiscutata</taxon>
    </lineage>
</organism>
<evidence type="ECO:0000313" key="2">
    <source>
        <dbReference type="EMBL" id="CAG8769562.1"/>
    </source>
</evidence>
<dbReference type="Proteomes" id="UP000789405">
    <property type="component" value="Unassembled WGS sequence"/>
</dbReference>
<feature type="compositionally biased region" description="Basic and acidic residues" evidence="1">
    <location>
        <begin position="92"/>
        <end position="116"/>
    </location>
</feature>
<feature type="region of interest" description="Disordered" evidence="1">
    <location>
        <begin position="82"/>
        <end position="120"/>
    </location>
</feature>
<feature type="non-terminal residue" evidence="2">
    <location>
        <position position="1"/>
    </location>
</feature>